<evidence type="ECO:0000313" key="2">
    <source>
        <dbReference type="EMBL" id="PNR31688.1"/>
    </source>
</evidence>
<dbReference type="Gramene" id="Pp3c21_6790V3.2">
    <property type="protein sequence ID" value="Pp3c21_6790V3.2"/>
    <property type="gene ID" value="Pp3c21_6790"/>
</dbReference>
<feature type="region of interest" description="Disordered" evidence="1">
    <location>
        <begin position="157"/>
        <end position="182"/>
    </location>
</feature>
<dbReference type="PANTHER" id="PTHR20959:SF1">
    <property type="entry name" value="TRANSPORT AND GOLGI ORGANIZATION PROTEIN 6 HOMOLOG"/>
    <property type="match status" value="1"/>
</dbReference>
<dbReference type="EnsemblPlants" id="Pp3c21_6790V3.1">
    <property type="protein sequence ID" value="Pp3c21_6790V3.1"/>
    <property type="gene ID" value="Pp3c21_6790"/>
</dbReference>
<sequence length="600" mass="64891">MVSEQEPVVREALREARKVLSSVKRPDATQDSGATERVLECTFRLLESVYSSIDNGKSTVLSSSDTTVVKAILELVVRWGIYPHLSPGVGIPLEKRFGEKSAASAAAALKEHVSGEGSGSSVGLVGAQMSKDAPSLLQSAELLAGLILDSPQKINSEPSGLDATSIGQCSEPSNPTEKGGETLTEATNLPAAALHQLVMFHHLPDLCAAFIQLSLSGKDEWKKLATERINQMVKVLPVAHMVEALLTLLGQKEPGPPHWLKENAGRMLSKLVMRRGGVAASMERLVGGIQEGNVKAYEHIALHLAKVPRYVATTQEYYEAISPQLPPLILAPLPGQEGGLKEGTLAARLVVNMHHTAIIMACKLASRDIKLFGEYLLIPWLKPLVFWGMLAQGEGQLELDTKTKVVDNVSPRQSDMQGATLEDGCYESEENMELLLVNALIGTHIFLTAGHEGADSVRSFLVPLIEPTSEALLSLKVLLEPTRGKFRSKQVKREGTFQPIAEGLGSAERAHKSESGATSTTSKSDFEKGFLEHSSLGYAHVEGPSSILDRLRAALSDIVDLLHEERSESPSVLPPSVLNAVKMKWPRHNGNIWDALNSDR</sequence>
<dbReference type="GeneID" id="112274198"/>
<dbReference type="Proteomes" id="UP000006727">
    <property type="component" value="Chromosome 21"/>
</dbReference>
<protein>
    <submittedName>
        <fullName evidence="2 3">Uncharacterized protein</fullName>
    </submittedName>
</protein>
<reference evidence="3" key="3">
    <citation type="submission" date="2020-12" db="UniProtKB">
        <authorList>
            <consortium name="EnsemblPlants"/>
        </authorList>
    </citation>
    <scope>IDENTIFICATION</scope>
</reference>
<dbReference type="GO" id="GO:0009306">
    <property type="term" value="P:protein secretion"/>
    <property type="evidence" value="ECO:0000318"/>
    <property type="project" value="GO_Central"/>
</dbReference>
<feature type="compositionally biased region" description="Polar residues" evidence="1">
    <location>
        <begin position="165"/>
        <end position="176"/>
    </location>
</feature>
<dbReference type="HOGENOM" id="CLU_455214_0_0_1"/>
<accession>A9RTL0</accession>
<organism evidence="2">
    <name type="scientific">Physcomitrium patens</name>
    <name type="common">Spreading-leaved earth moss</name>
    <name type="synonym">Physcomitrella patens</name>
    <dbReference type="NCBI Taxonomy" id="3218"/>
    <lineage>
        <taxon>Eukaryota</taxon>
        <taxon>Viridiplantae</taxon>
        <taxon>Streptophyta</taxon>
        <taxon>Embryophyta</taxon>
        <taxon>Bryophyta</taxon>
        <taxon>Bryophytina</taxon>
        <taxon>Bryopsida</taxon>
        <taxon>Funariidae</taxon>
        <taxon>Funariales</taxon>
        <taxon>Funariaceae</taxon>
        <taxon>Physcomitrium</taxon>
    </lineage>
</organism>
<dbReference type="eggNOG" id="KOG4653">
    <property type="taxonomic scope" value="Eukaryota"/>
</dbReference>
<proteinExistence type="predicted"/>
<dbReference type="OrthoDB" id="1924772at2759"/>
<reference evidence="2 4" key="2">
    <citation type="journal article" date="2018" name="Plant J.">
        <title>The Physcomitrella patens chromosome-scale assembly reveals moss genome structure and evolution.</title>
        <authorList>
            <person name="Lang D."/>
            <person name="Ullrich K.K."/>
            <person name="Murat F."/>
            <person name="Fuchs J."/>
            <person name="Jenkins J."/>
            <person name="Haas F.B."/>
            <person name="Piednoel M."/>
            <person name="Gundlach H."/>
            <person name="Van Bel M."/>
            <person name="Meyberg R."/>
            <person name="Vives C."/>
            <person name="Morata J."/>
            <person name="Symeonidi A."/>
            <person name="Hiss M."/>
            <person name="Muchero W."/>
            <person name="Kamisugi Y."/>
            <person name="Saleh O."/>
            <person name="Blanc G."/>
            <person name="Decker E.L."/>
            <person name="van Gessel N."/>
            <person name="Grimwood J."/>
            <person name="Hayes R.D."/>
            <person name="Graham S.W."/>
            <person name="Gunter L.E."/>
            <person name="McDaniel S.F."/>
            <person name="Hoernstein S.N.W."/>
            <person name="Larsson A."/>
            <person name="Li F.W."/>
            <person name="Perroud P.F."/>
            <person name="Phillips J."/>
            <person name="Ranjan P."/>
            <person name="Rokshar D.S."/>
            <person name="Rothfels C.J."/>
            <person name="Schneider L."/>
            <person name="Shu S."/>
            <person name="Stevenson D.W."/>
            <person name="Thummler F."/>
            <person name="Tillich M."/>
            <person name="Villarreal Aguilar J.C."/>
            <person name="Widiez T."/>
            <person name="Wong G.K."/>
            <person name="Wymore A."/>
            <person name="Zhang Y."/>
            <person name="Zimmer A.D."/>
            <person name="Quatrano R.S."/>
            <person name="Mayer K.F.X."/>
            <person name="Goodstein D."/>
            <person name="Casacuberta J.M."/>
            <person name="Vandepoele K."/>
            <person name="Reski R."/>
            <person name="Cuming A.C."/>
            <person name="Tuskan G.A."/>
            <person name="Maumus F."/>
            <person name="Salse J."/>
            <person name="Schmutz J."/>
            <person name="Rensing S.A."/>
        </authorList>
    </citation>
    <scope>NUCLEOTIDE SEQUENCE [LARGE SCALE GENOMIC DNA]</scope>
    <source>
        <strain evidence="3 4">cv. Gransden 2004</strain>
    </source>
</reference>
<evidence type="ECO:0000313" key="3">
    <source>
        <dbReference type="EnsemblPlants" id="Pp3c21_6790V3.1"/>
    </source>
</evidence>
<dbReference type="OMA" id="ELMLHMV"/>
<gene>
    <name evidence="3" type="primary">LOC112274198</name>
    <name evidence="2" type="ORF">PHYPA_025810</name>
</gene>
<reference evidence="2 4" key="1">
    <citation type="journal article" date="2008" name="Science">
        <title>The Physcomitrella genome reveals evolutionary insights into the conquest of land by plants.</title>
        <authorList>
            <person name="Rensing S."/>
            <person name="Lang D."/>
            <person name="Zimmer A."/>
            <person name="Terry A."/>
            <person name="Salamov A."/>
            <person name="Shapiro H."/>
            <person name="Nishiyama T."/>
            <person name="Perroud P.-F."/>
            <person name="Lindquist E."/>
            <person name="Kamisugi Y."/>
            <person name="Tanahashi T."/>
            <person name="Sakakibara K."/>
            <person name="Fujita T."/>
            <person name="Oishi K."/>
            <person name="Shin-I T."/>
            <person name="Kuroki Y."/>
            <person name="Toyoda A."/>
            <person name="Suzuki Y."/>
            <person name="Hashimoto A."/>
            <person name="Yamaguchi K."/>
            <person name="Sugano A."/>
            <person name="Kohara Y."/>
            <person name="Fujiyama A."/>
            <person name="Anterola A."/>
            <person name="Aoki S."/>
            <person name="Ashton N."/>
            <person name="Barbazuk W.B."/>
            <person name="Barker E."/>
            <person name="Bennetzen J."/>
            <person name="Bezanilla M."/>
            <person name="Blankenship R."/>
            <person name="Cho S.H."/>
            <person name="Dutcher S."/>
            <person name="Estelle M."/>
            <person name="Fawcett J.A."/>
            <person name="Gundlach H."/>
            <person name="Hanada K."/>
            <person name="Heyl A."/>
            <person name="Hicks K.A."/>
            <person name="Hugh J."/>
            <person name="Lohr M."/>
            <person name="Mayer K."/>
            <person name="Melkozernov A."/>
            <person name="Murata T."/>
            <person name="Nelson D."/>
            <person name="Pils B."/>
            <person name="Prigge M."/>
            <person name="Reiss B."/>
            <person name="Renner T."/>
            <person name="Rombauts S."/>
            <person name="Rushton P."/>
            <person name="Sanderfoot A."/>
            <person name="Schween G."/>
            <person name="Shiu S.-H."/>
            <person name="Stueber K."/>
            <person name="Theodoulou F.L."/>
            <person name="Tu H."/>
            <person name="Van de Peer Y."/>
            <person name="Verrier P.J."/>
            <person name="Waters E."/>
            <person name="Wood A."/>
            <person name="Yang L."/>
            <person name="Cove D."/>
            <person name="Cuming A."/>
            <person name="Hasebe M."/>
            <person name="Lucas S."/>
            <person name="Mishler D.B."/>
            <person name="Reski R."/>
            <person name="Grigoriev I."/>
            <person name="Quatrano R.S."/>
            <person name="Boore J.L."/>
        </authorList>
    </citation>
    <scope>NUCLEOTIDE SEQUENCE [LARGE SCALE GENOMIC DNA]</scope>
    <source>
        <strain evidence="3 4">cv. Gransden 2004</strain>
    </source>
</reference>
<feature type="region of interest" description="Disordered" evidence="1">
    <location>
        <begin position="498"/>
        <end position="524"/>
    </location>
</feature>
<keyword evidence="4" id="KW-1185">Reference proteome</keyword>
<dbReference type="PANTHER" id="PTHR20959">
    <property type="entry name" value="TRANSPORT AND GOLGI ORGANIZATION PROTEIN 6 FAMILY MEMBER"/>
    <property type="match status" value="1"/>
</dbReference>
<evidence type="ECO:0000313" key="4">
    <source>
        <dbReference type="Proteomes" id="UP000006727"/>
    </source>
</evidence>
<dbReference type="RefSeq" id="XP_024359224.1">
    <property type="nucleotide sequence ID" value="XM_024503456.2"/>
</dbReference>
<dbReference type="EMBL" id="ABEU02000021">
    <property type="protein sequence ID" value="PNR31688.1"/>
    <property type="molecule type" value="Genomic_DNA"/>
</dbReference>
<dbReference type="InterPro" id="IPR039600">
    <property type="entry name" value="TANGO6/Rtp1"/>
</dbReference>
<dbReference type="PaxDb" id="3218-PP1S27_360V6.1"/>
<dbReference type="STRING" id="3218.A9RTL0"/>
<dbReference type="AlphaFoldDB" id="A9RTL0"/>
<name>A9RTL0_PHYPA</name>
<dbReference type="Gramene" id="Pp3c21_6790V3.1">
    <property type="protein sequence ID" value="Pp3c21_6790V3.1"/>
    <property type="gene ID" value="Pp3c21_6790"/>
</dbReference>
<evidence type="ECO:0000256" key="1">
    <source>
        <dbReference type="SAM" id="MobiDB-lite"/>
    </source>
</evidence>
<dbReference type="EnsemblPlants" id="Pp3c21_6790V3.2">
    <property type="protein sequence ID" value="Pp3c21_6790V3.2"/>
    <property type="gene ID" value="Pp3c21_6790"/>
</dbReference>